<gene>
    <name evidence="1" type="ORF">ASZ90_019138</name>
</gene>
<sequence>MSMFYAPDTKTILMAVQNQSATFHNARSRGTIALTFISGGDSAFTIQAEVKVYKETMENSKYIGVLCLQIRNVKSNVADDVEVKEGIKIAFRSPRWKEYISKILTELRSCTP</sequence>
<protein>
    <submittedName>
        <fullName evidence="1">Uncharacterized protein</fullName>
    </submittedName>
</protein>
<organism evidence="1">
    <name type="scientific">hydrocarbon metagenome</name>
    <dbReference type="NCBI Taxonomy" id="938273"/>
    <lineage>
        <taxon>unclassified sequences</taxon>
        <taxon>metagenomes</taxon>
        <taxon>ecological metagenomes</taxon>
    </lineage>
</organism>
<reference evidence="1" key="1">
    <citation type="journal article" date="2015" name="Proc. Natl. Acad. Sci. U.S.A.">
        <title>Networks of energetic and metabolic interactions define dynamics in microbial communities.</title>
        <authorList>
            <person name="Embree M."/>
            <person name="Liu J.K."/>
            <person name="Al-Bassam M.M."/>
            <person name="Zengler K."/>
        </authorList>
    </citation>
    <scope>NUCLEOTIDE SEQUENCE</scope>
</reference>
<dbReference type="AlphaFoldDB" id="A0A0W8E478"/>
<accession>A0A0W8E478</accession>
<comment type="caution">
    <text evidence="1">The sequence shown here is derived from an EMBL/GenBank/DDBJ whole genome shotgun (WGS) entry which is preliminary data.</text>
</comment>
<proteinExistence type="predicted"/>
<dbReference type="EMBL" id="LNQE01001880">
    <property type="protein sequence ID" value="KUG03455.1"/>
    <property type="molecule type" value="Genomic_DNA"/>
</dbReference>
<dbReference type="Gene3D" id="2.30.110.10">
    <property type="entry name" value="Electron Transport, Fmn-binding Protein, Chain A"/>
    <property type="match status" value="1"/>
</dbReference>
<name>A0A0W8E478_9ZZZZ</name>
<evidence type="ECO:0000313" key="1">
    <source>
        <dbReference type="EMBL" id="KUG03455.1"/>
    </source>
</evidence>
<dbReference type="InterPro" id="IPR012349">
    <property type="entry name" value="Split_barrel_FMN-bd"/>
</dbReference>